<dbReference type="Proteomes" id="UP000006727">
    <property type="component" value="Chromosome 1"/>
</dbReference>
<proteinExistence type="inferred from homology"/>
<reference evidence="4 6" key="1">
    <citation type="journal article" date="2008" name="Science">
        <title>The Physcomitrella genome reveals evolutionary insights into the conquest of land by plants.</title>
        <authorList>
            <person name="Rensing S."/>
            <person name="Lang D."/>
            <person name="Zimmer A."/>
            <person name="Terry A."/>
            <person name="Salamov A."/>
            <person name="Shapiro H."/>
            <person name="Nishiyama T."/>
            <person name="Perroud P.-F."/>
            <person name="Lindquist E."/>
            <person name="Kamisugi Y."/>
            <person name="Tanahashi T."/>
            <person name="Sakakibara K."/>
            <person name="Fujita T."/>
            <person name="Oishi K."/>
            <person name="Shin-I T."/>
            <person name="Kuroki Y."/>
            <person name="Toyoda A."/>
            <person name="Suzuki Y."/>
            <person name="Hashimoto A."/>
            <person name="Yamaguchi K."/>
            <person name="Sugano A."/>
            <person name="Kohara Y."/>
            <person name="Fujiyama A."/>
            <person name="Anterola A."/>
            <person name="Aoki S."/>
            <person name="Ashton N."/>
            <person name="Barbazuk W.B."/>
            <person name="Barker E."/>
            <person name="Bennetzen J."/>
            <person name="Bezanilla M."/>
            <person name="Blankenship R."/>
            <person name="Cho S.H."/>
            <person name="Dutcher S."/>
            <person name="Estelle M."/>
            <person name="Fawcett J.A."/>
            <person name="Gundlach H."/>
            <person name="Hanada K."/>
            <person name="Heyl A."/>
            <person name="Hicks K.A."/>
            <person name="Hugh J."/>
            <person name="Lohr M."/>
            <person name="Mayer K."/>
            <person name="Melkozernov A."/>
            <person name="Murata T."/>
            <person name="Nelson D."/>
            <person name="Pils B."/>
            <person name="Prigge M."/>
            <person name="Reiss B."/>
            <person name="Renner T."/>
            <person name="Rombauts S."/>
            <person name="Rushton P."/>
            <person name="Sanderfoot A."/>
            <person name="Schween G."/>
            <person name="Shiu S.-H."/>
            <person name="Stueber K."/>
            <person name="Theodoulou F.L."/>
            <person name="Tu H."/>
            <person name="Van de Peer Y."/>
            <person name="Verrier P.J."/>
            <person name="Waters E."/>
            <person name="Wood A."/>
            <person name="Yang L."/>
            <person name="Cove D."/>
            <person name="Cuming A."/>
            <person name="Hasebe M."/>
            <person name="Lucas S."/>
            <person name="Mishler D.B."/>
            <person name="Reski R."/>
            <person name="Grigoriev I."/>
            <person name="Quatrano R.S."/>
            <person name="Boore J.L."/>
        </authorList>
    </citation>
    <scope>NUCLEOTIDE SEQUENCE [LARGE SCALE GENOMIC DNA]</scope>
    <source>
        <strain evidence="5 6">cv. Gransden 2004</strain>
    </source>
</reference>
<evidence type="ECO:0000256" key="3">
    <source>
        <dbReference type="ARBA" id="ARBA00023098"/>
    </source>
</evidence>
<accession>A0A2K1L8F9</accession>
<dbReference type="Gramene" id="Pp3c1_16800V3.1">
    <property type="protein sequence ID" value="PAC:32971155.CDS.1"/>
    <property type="gene ID" value="Pp3c1_16800"/>
</dbReference>
<dbReference type="GO" id="GO:0006629">
    <property type="term" value="P:lipid metabolic process"/>
    <property type="evidence" value="ECO:0007669"/>
    <property type="project" value="UniProtKB-KW"/>
</dbReference>
<dbReference type="Gene3D" id="3.40.50.1110">
    <property type="entry name" value="SGNH hydrolase"/>
    <property type="match status" value="1"/>
</dbReference>
<sequence length="234" mass="25751">MYNNMQPYLGFCDVFSLIAADFMGLKPPPYRLLNGSANSTRLEDGINFAVAGCGVFDNLGFTKTGDQIRQLTDMLNTDLYSKDVIFSEALIMYASSGNDYAAYRLNNGSTDILSIIEFVRDVVTQLTKDLTTLYNLGFRTFAISKLAPVGCLPYSAVAKNYSVCDEAYNAMATLRNLNLMWLVAAFPSAKIIFLDNQLPFATVAYNLSNRCESVSSSSLGRSRLPVRVVLAKVV</sequence>
<keyword evidence="6" id="KW-1185">Reference proteome</keyword>
<dbReference type="STRING" id="3218.A0A2K1L8F9"/>
<dbReference type="InParanoid" id="A0A2K1L8F9"/>
<evidence type="ECO:0000313" key="6">
    <source>
        <dbReference type="Proteomes" id="UP000006727"/>
    </source>
</evidence>
<dbReference type="EnsemblPlants" id="Pp3c1_16800V3.1">
    <property type="protein sequence ID" value="PAC:32971155.CDS.1"/>
    <property type="gene ID" value="Pp3c1_16800"/>
</dbReference>
<evidence type="ECO:0000313" key="5">
    <source>
        <dbReference type="EnsemblPlants" id="PAC:32971155.CDS.1"/>
    </source>
</evidence>
<dbReference type="GO" id="GO:0016788">
    <property type="term" value="F:hydrolase activity, acting on ester bonds"/>
    <property type="evidence" value="ECO:0007669"/>
    <property type="project" value="InterPro"/>
</dbReference>
<dbReference type="InterPro" id="IPR036514">
    <property type="entry name" value="SGNH_hydro_sf"/>
</dbReference>
<dbReference type="InterPro" id="IPR001087">
    <property type="entry name" value="GDSL"/>
</dbReference>
<protein>
    <recommendedName>
        <fullName evidence="7">SGNH hydrolase-type esterase domain-containing protein</fullName>
    </recommendedName>
</protein>
<reference evidence="5" key="3">
    <citation type="submission" date="2020-12" db="UniProtKB">
        <authorList>
            <consortium name="EnsemblPlants"/>
        </authorList>
    </citation>
    <scope>IDENTIFICATION</scope>
</reference>
<dbReference type="EMBL" id="ABEU02000001">
    <property type="protein sequence ID" value="PNR62325.1"/>
    <property type="molecule type" value="Genomic_DNA"/>
</dbReference>
<keyword evidence="3" id="KW-0443">Lipid metabolism</keyword>
<dbReference type="PANTHER" id="PTHR46020">
    <property type="entry name" value="OSJNBB0059K02.9 PROTEIN"/>
    <property type="match status" value="1"/>
</dbReference>
<dbReference type="PANTHER" id="PTHR46020:SF4">
    <property type="entry name" value="OS04G0650200 PROTEIN"/>
    <property type="match status" value="1"/>
</dbReference>
<organism evidence="4">
    <name type="scientific">Physcomitrium patens</name>
    <name type="common">Spreading-leaved earth moss</name>
    <name type="synonym">Physcomitrella patens</name>
    <dbReference type="NCBI Taxonomy" id="3218"/>
    <lineage>
        <taxon>Eukaryota</taxon>
        <taxon>Viridiplantae</taxon>
        <taxon>Streptophyta</taxon>
        <taxon>Embryophyta</taxon>
        <taxon>Bryophyta</taxon>
        <taxon>Bryophytina</taxon>
        <taxon>Bryopsida</taxon>
        <taxon>Funariidae</taxon>
        <taxon>Funariales</taxon>
        <taxon>Funariaceae</taxon>
        <taxon>Physcomitrium</taxon>
    </lineage>
</organism>
<name>A0A2K1L8F9_PHYPA</name>
<dbReference type="PaxDb" id="3218-PP1S63_67V6.1"/>
<dbReference type="Pfam" id="PF00657">
    <property type="entry name" value="Lipase_GDSL"/>
    <property type="match status" value="1"/>
</dbReference>
<evidence type="ECO:0000256" key="2">
    <source>
        <dbReference type="ARBA" id="ARBA00022801"/>
    </source>
</evidence>
<comment type="similarity">
    <text evidence="1">Belongs to the 'GDSL' lipolytic enzyme family.</text>
</comment>
<keyword evidence="2" id="KW-0378">Hydrolase</keyword>
<gene>
    <name evidence="4" type="ORF">PHYPA_000749</name>
</gene>
<evidence type="ECO:0000313" key="4">
    <source>
        <dbReference type="EMBL" id="PNR62325.1"/>
    </source>
</evidence>
<evidence type="ECO:0000256" key="1">
    <source>
        <dbReference type="ARBA" id="ARBA00008668"/>
    </source>
</evidence>
<evidence type="ECO:0008006" key="7">
    <source>
        <dbReference type="Google" id="ProtNLM"/>
    </source>
</evidence>
<dbReference type="AlphaFoldDB" id="A0A2K1L8F9"/>
<reference evidence="4 6" key="2">
    <citation type="journal article" date="2018" name="Plant J.">
        <title>The Physcomitrella patens chromosome-scale assembly reveals moss genome structure and evolution.</title>
        <authorList>
            <person name="Lang D."/>
            <person name="Ullrich K.K."/>
            <person name="Murat F."/>
            <person name="Fuchs J."/>
            <person name="Jenkins J."/>
            <person name="Haas F.B."/>
            <person name="Piednoel M."/>
            <person name="Gundlach H."/>
            <person name="Van Bel M."/>
            <person name="Meyberg R."/>
            <person name="Vives C."/>
            <person name="Morata J."/>
            <person name="Symeonidi A."/>
            <person name="Hiss M."/>
            <person name="Muchero W."/>
            <person name="Kamisugi Y."/>
            <person name="Saleh O."/>
            <person name="Blanc G."/>
            <person name="Decker E.L."/>
            <person name="van Gessel N."/>
            <person name="Grimwood J."/>
            <person name="Hayes R.D."/>
            <person name="Graham S.W."/>
            <person name="Gunter L.E."/>
            <person name="McDaniel S.F."/>
            <person name="Hoernstein S.N.W."/>
            <person name="Larsson A."/>
            <person name="Li F.W."/>
            <person name="Perroud P.F."/>
            <person name="Phillips J."/>
            <person name="Ranjan P."/>
            <person name="Rokshar D.S."/>
            <person name="Rothfels C.J."/>
            <person name="Schneider L."/>
            <person name="Shu S."/>
            <person name="Stevenson D.W."/>
            <person name="Thummler F."/>
            <person name="Tillich M."/>
            <person name="Villarreal Aguilar J.C."/>
            <person name="Widiez T."/>
            <person name="Wong G.K."/>
            <person name="Wymore A."/>
            <person name="Zhang Y."/>
            <person name="Zimmer A.D."/>
            <person name="Quatrano R.S."/>
            <person name="Mayer K.F.X."/>
            <person name="Goodstein D."/>
            <person name="Casacuberta J.M."/>
            <person name="Vandepoele K."/>
            <person name="Reski R."/>
            <person name="Cuming A.C."/>
            <person name="Tuskan G.A."/>
            <person name="Maumus F."/>
            <person name="Salse J."/>
            <person name="Schmutz J."/>
            <person name="Rensing S.A."/>
        </authorList>
    </citation>
    <scope>NUCLEOTIDE SEQUENCE [LARGE SCALE GENOMIC DNA]</scope>
    <source>
        <strain evidence="5 6">cv. Gransden 2004</strain>
    </source>
</reference>